<evidence type="ECO:0000313" key="4">
    <source>
        <dbReference type="Proteomes" id="UP001197114"/>
    </source>
</evidence>
<dbReference type="Pfam" id="PF08242">
    <property type="entry name" value="Methyltransf_12"/>
    <property type="match status" value="1"/>
</dbReference>
<evidence type="ECO:0000259" key="2">
    <source>
        <dbReference type="Pfam" id="PF08242"/>
    </source>
</evidence>
<organism evidence="3 4">
    <name type="scientific">Streptomyces anatolicus</name>
    <dbReference type="NCBI Taxonomy" id="2675858"/>
    <lineage>
        <taxon>Bacteria</taxon>
        <taxon>Bacillati</taxon>
        <taxon>Actinomycetota</taxon>
        <taxon>Actinomycetes</taxon>
        <taxon>Kitasatosporales</taxon>
        <taxon>Streptomycetaceae</taxon>
        <taxon>Streptomyces</taxon>
    </lineage>
</organism>
<dbReference type="EMBL" id="WMBF01000396">
    <property type="protein sequence ID" value="MBW5424922.1"/>
    <property type="molecule type" value="Genomic_DNA"/>
</dbReference>
<dbReference type="GO" id="GO:0008168">
    <property type="term" value="F:methyltransferase activity"/>
    <property type="evidence" value="ECO:0007669"/>
    <property type="project" value="UniProtKB-KW"/>
</dbReference>
<dbReference type="SUPFAM" id="SSF53335">
    <property type="entry name" value="S-adenosyl-L-methionine-dependent methyltransferases"/>
    <property type="match status" value="1"/>
</dbReference>
<comment type="caution">
    <text evidence="3">The sequence shown here is derived from an EMBL/GenBank/DDBJ whole genome shotgun (WGS) entry which is preliminary data.</text>
</comment>
<evidence type="ECO:0000313" key="3">
    <source>
        <dbReference type="EMBL" id="MBW5424922.1"/>
    </source>
</evidence>
<keyword evidence="4" id="KW-1185">Reference proteome</keyword>
<dbReference type="Proteomes" id="UP001197114">
    <property type="component" value="Unassembled WGS sequence"/>
</dbReference>
<dbReference type="RefSeq" id="WP_219691334.1">
    <property type="nucleotide sequence ID" value="NZ_WMBF01000396.1"/>
</dbReference>
<accession>A0ABS6YU08</accession>
<feature type="region of interest" description="Disordered" evidence="1">
    <location>
        <begin position="1"/>
        <end position="41"/>
    </location>
</feature>
<dbReference type="GO" id="GO:0032259">
    <property type="term" value="P:methylation"/>
    <property type="evidence" value="ECO:0007669"/>
    <property type="project" value="UniProtKB-KW"/>
</dbReference>
<feature type="compositionally biased region" description="Basic residues" evidence="1">
    <location>
        <begin position="23"/>
        <end position="35"/>
    </location>
</feature>
<reference evidence="3 4" key="1">
    <citation type="submission" date="2019-11" db="EMBL/GenBank/DDBJ databases">
        <authorList>
            <person name="Ay H."/>
        </authorList>
    </citation>
    <scope>NUCLEOTIDE SEQUENCE [LARGE SCALE GENOMIC DNA]</scope>
    <source>
        <strain evidence="3 4">BG9H</strain>
    </source>
</reference>
<sequence>MGQHQAHGQGHGHADGKGDHGHGPVHAHAHGHGHGHGHDGEDLDWAAMGTMLERYAEIAAPMYGEVAAWLRNWVPEPGVVVDVGSGPGAVSFLLAEAFPKARIVAADPEEPLLERARDRAAREGLTDRFETVRAALPDAIDDVPTADLLWLCRSLHHVGDQSAALGALTDRLAPGGAIALLEGGLGARYLPRDIGFGRPGLLSRLEASDEEWFTGMRDSLPGSKAAPEDWPGLLTGAGLRHVGTRSFLLDLPAPLSDTARAHVIEEFTRRREMHEDRIAPDDLTTFDRLLDKEDPQSLHHRPDLFVLSAQTVHVAVKEAAGE</sequence>
<dbReference type="CDD" id="cd02440">
    <property type="entry name" value="AdoMet_MTases"/>
    <property type="match status" value="1"/>
</dbReference>
<protein>
    <submittedName>
        <fullName evidence="3">Methyltransferase domain-containing protein</fullName>
    </submittedName>
</protein>
<proteinExistence type="predicted"/>
<name>A0ABS6YU08_9ACTN</name>
<keyword evidence="3" id="KW-0489">Methyltransferase</keyword>
<evidence type="ECO:0000256" key="1">
    <source>
        <dbReference type="SAM" id="MobiDB-lite"/>
    </source>
</evidence>
<feature type="compositionally biased region" description="Basic and acidic residues" evidence="1">
    <location>
        <begin position="12"/>
        <end position="22"/>
    </location>
</feature>
<keyword evidence="3" id="KW-0808">Transferase</keyword>
<gene>
    <name evidence="3" type="ORF">GKQ77_25710</name>
</gene>
<feature type="domain" description="Methyltransferase type 12" evidence="2">
    <location>
        <begin position="81"/>
        <end position="177"/>
    </location>
</feature>
<dbReference type="InterPro" id="IPR029063">
    <property type="entry name" value="SAM-dependent_MTases_sf"/>
</dbReference>
<dbReference type="Gene3D" id="3.40.50.150">
    <property type="entry name" value="Vaccinia Virus protein VP39"/>
    <property type="match status" value="1"/>
</dbReference>
<dbReference type="InterPro" id="IPR013217">
    <property type="entry name" value="Methyltransf_12"/>
</dbReference>